<feature type="coiled-coil region" evidence="1">
    <location>
        <begin position="208"/>
        <end position="235"/>
    </location>
</feature>
<dbReference type="Proteomes" id="UP000007879">
    <property type="component" value="Unassembled WGS sequence"/>
</dbReference>
<evidence type="ECO:0008006" key="5">
    <source>
        <dbReference type="Google" id="ProtNLM"/>
    </source>
</evidence>
<organism evidence="3 4">
    <name type="scientific">Amphimedon queenslandica</name>
    <name type="common">Sponge</name>
    <dbReference type="NCBI Taxonomy" id="400682"/>
    <lineage>
        <taxon>Eukaryota</taxon>
        <taxon>Metazoa</taxon>
        <taxon>Porifera</taxon>
        <taxon>Demospongiae</taxon>
        <taxon>Heteroscleromorpha</taxon>
        <taxon>Haplosclerida</taxon>
        <taxon>Niphatidae</taxon>
        <taxon>Amphimedon</taxon>
    </lineage>
</organism>
<dbReference type="GeneID" id="105313839"/>
<protein>
    <recommendedName>
        <fullName evidence="5">Ubiquitin-like domain-containing protein</fullName>
    </recommendedName>
</protein>
<evidence type="ECO:0000313" key="4">
    <source>
        <dbReference type="Proteomes" id="UP000007879"/>
    </source>
</evidence>
<dbReference type="EnsemblMetazoa" id="XM_020000201.1">
    <property type="protein sequence ID" value="XP_019855760.1"/>
    <property type="gene ID" value="LOC105313839"/>
</dbReference>
<evidence type="ECO:0000313" key="3">
    <source>
        <dbReference type="EnsemblMetazoa" id="XP_019855760.1"/>
    </source>
</evidence>
<name>A0AAN0JFE4_AMPQE</name>
<dbReference type="RefSeq" id="XP_019855760.1">
    <property type="nucleotide sequence ID" value="XM_020000201.1"/>
</dbReference>
<proteinExistence type="predicted"/>
<dbReference type="AlphaFoldDB" id="A0AAN0JFE4"/>
<dbReference type="SUPFAM" id="SSF54236">
    <property type="entry name" value="Ubiquitin-like"/>
    <property type="match status" value="1"/>
</dbReference>
<dbReference type="KEGG" id="aqu:105313839"/>
<keyword evidence="1" id="KW-0175">Coiled coil</keyword>
<sequence length="612" mass="71681">MDHSFDLDEFQHQTIRQLVLGGARGYYSFALFLETRKENEIFSIYKGIDINLEVSVVDLSTGEVGPAKQVRGYDGWTVEKLKQHIGELYNIDSSHMRLVVMEEEYEGTTSIRELRNGHNSYLYMALKLDRVIKELKEKDQDLLQHTEVISYIILEEAEYKLRDTISIKEKETMELKQELSKIKVLTELEAKSLPVQIEVEEEPLYEELTVLRSQFNEIQKENKKLSDKISKMKIEYLRSLTSNTDSAACRVSRGMTFEIDDCKFHLKAMTRSDYQPLVDNKRIIEELQERITLMNMELMTVREHNEKIIKDIKDHLKETEEKRQKGKEDLKEFEEKRQKEKKQKTEEKPYEIDLYCNHPVTGELVRKILKVHKDELLPSVLDKAYELMELAPHIPIERCRLVQYNYVDKVMDQSFDLDEFQHQTIRQLVLGGARGYYSFALYLETCKENETFMKYIYKGIDINLNISVVDLSTGEVGPTKPMKGYDGWTVVELNQHIGELFNIDSSCMRLVVMKEGTTSAHELRDEHSSKLDRVKKLYVSSDPEDYKKEFKDSLMYRYVEFHINSILLDITLPPGPEATPTTSNVTERGIIMKIISINKESDKEKRSKYLFK</sequence>
<feature type="region of interest" description="Disordered" evidence="2">
    <location>
        <begin position="319"/>
        <end position="344"/>
    </location>
</feature>
<evidence type="ECO:0000256" key="1">
    <source>
        <dbReference type="SAM" id="Coils"/>
    </source>
</evidence>
<reference evidence="4" key="1">
    <citation type="journal article" date="2010" name="Nature">
        <title>The Amphimedon queenslandica genome and the evolution of animal complexity.</title>
        <authorList>
            <person name="Srivastava M."/>
            <person name="Simakov O."/>
            <person name="Chapman J."/>
            <person name="Fahey B."/>
            <person name="Gauthier M.E."/>
            <person name="Mitros T."/>
            <person name="Richards G.S."/>
            <person name="Conaco C."/>
            <person name="Dacre M."/>
            <person name="Hellsten U."/>
            <person name="Larroux C."/>
            <person name="Putnam N.H."/>
            <person name="Stanke M."/>
            <person name="Adamska M."/>
            <person name="Darling A."/>
            <person name="Degnan S.M."/>
            <person name="Oakley T.H."/>
            <person name="Plachetzki D.C."/>
            <person name="Zhai Y."/>
            <person name="Adamski M."/>
            <person name="Calcino A."/>
            <person name="Cummins S.F."/>
            <person name="Goodstein D.M."/>
            <person name="Harris C."/>
            <person name="Jackson D.J."/>
            <person name="Leys S.P."/>
            <person name="Shu S."/>
            <person name="Woodcroft B.J."/>
            <person name="Vervoort M."/>
            <person name="Kosik K.S."/>
            <person name="Manning G."/>
            <person name="Degnan B.M."/>
            <person name="Rokhsar D.S."/>
        </authorList>
    </citation>
    <scope>NUCLEOTIDE SEQUENCE [LARGE SCALE GENOMIC DNA]</scope>
</reference>
<evidence type="ECO:0000256" key="2">
    <source>
        <dbReference type="SAM" id="MobiDB-lite"/>
    </source>
</evidence>
<accession>A0AAN0JFE4</accession>
<reference evidence="3" key="2">
    <citation type="submission" date="2024-06" db="UniProtKB">
        <authorList>
            <consortium name="EnsemblMetazoa"/>
        </authorList>
    </citation>
    <scope>IDENTIFICATION</scope>
</reference>
<dbReference type="InterPro" id="IPR029071">
    <property type="entry name" value="Ubiquitin-like_domsf"/>
</dbReference>
<keyword evidence="4" id="KW-1185">Reference proteome</keyword>